<dbReference type="Proteomes" id="UP001235343">
    <property type="component" value="Unassembled WGS sequence"/>
</dbReference>
<comment type="similarity">
    <text evidence="1">Belongs to the Gfo/Idh/MocA family.</text>
</comment>
<accession>A0ABT7L057</accession>
<organism evidence="5 6">
    <name type="scientific">Aquibacillus rhizosphaerae</name>
    <dbReference type="NCBI Taxonomy" id="3051431"/>
    <lineage>
        <taxon>Bacteria</taxon>
        <taxon>Bacillati</taxon>
        <taxon>Bacillota</taxon>
        <taxon>Bacilli</taxon>
        <taxon>Bacillales</taxon>
        <taxon>Bacillaceae</taxon>
        <taxon>Aquibacillus</taxon>
    </lineage>
</organism>
<reference evidence="5 6" key="1">
    <citation type="submission" date="2023-06" db="EMBL/GenBank/DDBJ databases">
        <title>Aquibacillus rhizosphaerae LR5S19.</title>
        <authorList>
            <person name="Sun J.-Q."/>
        </authorList>
    </citation>
    <scope>NUCLEOTIDE SEQUENCE [LARGE SCALE GENOMIC DNA]</scope>
    <source>
        <strain evidence="5 6">LR5S19</strain>
    </source>
</reference>
<dbReference type="PANTHER" id="PTHR22604">
    <property type="entry name" value="OXIDOREDUCTASES"/>
    <property type="match status" value="1"/>
</dbReference>
<sequence>MSKVNWGVLSTAMIGQEQVIPAIQRSSNGEVVAIASRGEKAISVAEKLDIPTAYTSYEELLADPNIDAVYIPLPNSLHKEWVLEAAKKGKHVLCEKTAGLDYDELKEMIDACVHHGVTFMEAFMYQFHPQHAKVKELITSGAIGDVSFMRASFSYLLTDESNIRLDRSLGGGALYDIGCYTIHSICNILNDQPTDVYANARIPEKFNVDTTVAGVLSFENDIQASFDCSFDVTPRQTYQVVGSQGTIEVVGPYRPDANESGEGFIRVVKSNGETEEYSVAGDQYKLQVEHFVDSVIEKKQPSYTNEKMLNHMKVMDAAFHSIETGKSIKLS</sequence>
<dbReference type="Gene3D" id="3.40.50.720">
    <property type="entry name" value="NAD(P)-binding Rossmann-like Domain"/>
    <property type="match status" value="1"/>
</dbReference>
<evidence type="ECO:0000256" key="2">
    <source>
        <dbReference type="ARBA" id="ARBA00023002"/>
    </source>
</evidence>
<dbReference type="SUPFAM" id="SSF55347">
    <property type="entry name" value="Glyceraldehyde-3-phosphate dehydrogenase-like, C-terminal domain"/>
    <property type="match status" value="1"/>
</dbReference>
<dbReference type="PANTHER" id="PTHR22604:SF105">
    <property type="entry name" value="TRANS-1,2-DIHYDROBENZENE-1,2-DIOL DEHYDROGENASE"/>
    <property type="match status" value="1"/>
</dbReference>
<feature type="domain" description="Gfo/Idh/MocA-like oxidoreductase N-terminal" evidence="3">
    <location>
        <begin position="5"/>
        <end position="122"/>
    </location>
</feature>
<feature type="domain" description="GFO/IDH/MocA-like oxidoreductase" evidence="4">
    <location>
        <begin position="132"/>
        <end position="248"/>
    </location>
</feature>
<dbReference type="RefSeq" id="WP_285930058.1">
    <property type="nucleotide sequence ID" value="NZ_JASTZU010000012.1"/>
</dbReference>
<name>A0ABT7L057_9BACI</name>
<proteinExistence type="inferred from homology"/>
<evidence type="ECO:0000313" key="5">
    <source>
        <dbReference type="EMBL" id="MDL4839201.1"/>
    </source>
</evidence>
<evidence type="ECO:0000256" key="1">
    <source>
        <dbReference type="ARBA" id="ARBA00010928"/>
    </source>
</evidence>
<keyword evidence="6" id="KW-1185">Reference proteome</keyword>
<dbReference type="Pfam" id="PF01408">
    <property type="entry name" value="GFO_IDH_MocA"/>
    <property type="match status" value="1"/>
</dbReference>
<evidence type="ECO:0000259" key="4">
    <source>
        <dbReference type="Pfam" id="PF22725"/>
    </source>
</evidence>
<dbReference type="InterPro" id="IPR036291">
    <property type="entry name" value="NAD(P)-bd_dom_sf"/>
</dbReference>
<dbReference type="InterPro" id="IPR050984">
    <property type="entry name" value="Gfo/Idh/MocA_domain"/>
</dbReference>
<keyword evidence="2" id="KW-0560">Oxidoreductase</keyword>
<dbReference type="Pfam" id="PF22725">
    <property type="entry name" value="GFO_IDH_MocA_C3"/>
    <property type="match status" value="1"/>
</dbReference>
<protein>
    <submittedName>
        <fullName evidence="5">Gfo/Idh/MocA family oxidoreductase</fullName>
    </submittedName>
</protein>
<gene>
    <name evidence="5" type="ORF">QQS35_01825</name>
</gene>
<comment type="caution">
    <text evidence="5">The sequence shown here is derived from an EMBL/GenBank/DDBJ whole genome shotgun (WGS) entry which is preliminary data.</text>
</comment>
<evidence type="ECO:0000313" key="6">
    <source>
        <dbReference type="Proteomes" id="UP001235343"/>
    </source>
</evidence>
<dbReference type="EMBL" id="JASTZU010000012">
    <property type="protein sequence ID" value="MDL4839201.1"/>
    <property type="molecule type" value="Genomic_DNA"/>
</dbReference>
<dbReference type="InterPro" id="IPR000683">
    <property type="entry name" value="Gfo/Idh/MocA-like_OxRdtase_N"/>
</dbReference>
<dbReference type="Gene3D" id="3.30.360.10">
    <property type="entry name" value="Dihydrodipicolinate Reductase, domain 2"/>
    <property type="match status" value="1"/>
</dbReference>
<dbReference type="SUPFAM" id="SSF51735">
    <property type="entry name" value="NAD(P)-binding Rossmann-fold domains"/>
    <property type="match status" value="1"/>
</dbReference>
<evidence type="ECO:0000259" key="3">
    <source>
        <dbReference type="Pfam" id="PF01408"/>
    </source>
</evidence>
<dbReference type="InterPro" id="IPR055170">
    <property type="entry name" value="GFO_IDH_MocA-like_dom"/>
</dbReference>